<evidence type="ECO:0000313" key="4">
    <source>
        <dbReference type="EMBL" id="KAL0364428.1"/>
    </source>
</evidence>
<feature type="domain" description="DUF4283" evidence="3">
    <location>
        <begin position="83"/>
        <end position="160"/>
    </location>
</feature>
<evidence type="ECO:0000259" key="3">
    <source>
        <dbReference type="Pfam" id="PF14111"/>
    </source>
</evidence>
<dbReference type="InterPro" id="IPR025558">
    <property type="entry name" value="DUF4283"/>
</dbReference>
<dbReference type="InterPro" id="IPR040256">
    <property type="entry name" value="At4g02000-like"/>
</dbReference>
<gene>
    <name evidence="4" type="ORF">Sangu_0540400</name>
</gene>
<dbReference type="Pfam" id="PF14111">
    <property type="entry name" value="DUF4283"/>
    <property type="match status" value="1"/>
</dbReference>
<reference evidence="4" key="2">
    <citation type="journal article" date="2024" name="Plant">
        <title>Genomic evolution and insights into agronomic trait innovations of Sesamum species.</title>
        <authorList>
            <person name="Miao H."/>
            <person name="Wang L."/>
            <person name="Qu L."/>
            <person name="Liu H."/>
            <person name="Sun Y."/>
            <person name="Le M."/>
            <person name="Wang Q."/>
            <person name="Wei S."/>
            <person name="Zheng Y."/>
            <person name="Lin W."/>
            <person name="Duan Y."/>
            <person name="Cao H."/>
            <person name="Xiong S."/>
            <person name="Wang X."/>
            <person name="Wei L."/>
            <person name="Li C."/>
            <person name="Ma Q."/>
            <person name="Ju M."/>
            <person name="Zhao R."/>
            <person name="Li G."/>
            <person name="Mu C."/>
            <person name="Tian Q."/>
            <person name="Mei H."/>
            <person name="Zhang T."/>
            <person name="Gao T."/>
            <person name="Zhang H."/>
        </authorList>
    </citation>
    <scope>NUCLEOTIDE SEQUENCE</scope>
    <source>
        <strain evidence="4">G01</strain>
    </source>
</reference>
<comment type="caution">
    <text evidence="4">The sequence shown here is derived from an EMBL/GenBank/DDBJ whole genome shotgun (WGS) entry which is preliminary data.</text>
</comment>
<evidence type="ECO:0000256" key="1">
    <source>
        <dbReference type="SAM" id="MobiDB-lite"/>
    </source>
</evidence>
<dbReference type="InterPro" id="IPR036691">
    <property type="entry name" value="Endo/exonu/phosph_ase_sf"/>
</dbReference>
<dbReference type="PANTHER" id="PTHR31286">
    <property type="entry name" value="GLYCINE-RICH CELL WALL STRUCTURAL PROTEIN 1.8-LIKE"/>
    <property type="match status" value="1"/>
</dbReference>
<dbReference type="PANTHER" id="PTHR31286:SF180">
    <property type="entry name" value="OS10G0362600 PROTEIN"/>
    <property type="match status" value="1"/>
</dbReference>
<dbReference type="SUPFAM" id="SSF56219">
    <property type="entry name" value="DNase I-like"/>
    <property type="match status" value="1"/>
</dbReference>
<sequence length="727" mass="82905">MEELNSLKERWQEKFQSPIESESAKLKPVVGRVVTPLRNINIGLAVSTESSPESENVADGKGTAQPERDFVAPTQLNSDQGSQRWQSTAVGYFLGKKPYFPHLESYARSNWRDLTQISATSSGFYFFQFKNRAAMEDIIEEGPWIFQGQPIVLQCWEQGMSLRRKKHTQIPVWIWLKHLPLELWTAEGLSTVASSVGIPLYTDKITKSCSRLDFARVCVMLDYNSTLPKHLVVMHPVRQEGQETPLKIDVEYEWLPQRCKTCCTLGYTTQACLENKKIEHVQSVKVFVKKQPITATTAKSGLADDMLKGGAVPEKSATPLAEPPEPILADKNKFHTKGKDIVAAWNVRGLNGTDHQRAVEHLVHEHHIQFLGLIETRVSYANVYRVRKNFLRNWSWFDDYSGPSGRIWLAWTGWDIEIDILRVESQIIHCRTINKRTHTTCLISVLYGDCDLIPRRTLWNTLQSVAAHADEPWLVLGDFNAVIDDSEVCGHAANTSASLNEFRQCILEFGLIHLPFTGCPFTWHNCSTGSRSLCKLKALKTTFRQQRRELGNLAYNVKRAKRFLDKAQKLFTTYKEDYLLHLVKCCRLVYCQAVKMEENMLHQRAKLQWLKQGDQNTKAFFRKINATRIRQRIFQISTPSVVVLTDMNEITKEFVSYFKTLLGGTRTRRDFNLAFLSSEIKHCLTEDEADLLCAPITVTEIKDAIFDIAEDSAPGPDGYTSAFFKAA</sequence>
<accession>A0AAW2Q9K7</accession>
<dbReference type="InterPro" id="IPR005135">
    <property type="entry name" value="Endo/exonuclease/phosphatase"/>
</dbReference>
<feature type="domain" description="Endonuclease/exonuclease/phosphatase" evidence="2">
    <location>
        <begin position="344"/>
        <end position="530"/>
    </location>
</feature>
<reference evidence="4" key="1">
    <citation type="submission" date="2020-06" db="EMBL/GenBank/DDBJ databases">
        <authorList>
            <person name="Li T."/>
            <person name="Hu X."/>
            <person name="Zhang T."/>
            <person name="Song X."/>
            <person name="Zhang H."/>
            <person name="Dai N."/>
            <person name="Sheng W."/>
            <person name="Hou X."/>
            <person name="Wei L."/>
        </authorList>
    </citation>
    <scope>NUCLEOTIDE SEQUENCE</scope>
    <source>
        <strain evidence="4">G01</strain>
        <tissue evidence="4">Leaf</tissue>
    </source>
</reference>
<protein>
    <recommendedName>
        <fullName evidence="5">DUF4283 domain-containing protein</fullName>
    </recommendedName>
</protein>
<name>A0AAW2Q9K7_9LAMI</name>
<evidence type="ECO:0008006" key="5">
    <source>
        <dbReference type="Google" id="ProtNLM"/>
    </source>
</evidence>
<dbReference type="Pfam" id="PF03372">
    <property type="entry name" value="Exo_endo_phos"/>
    <property type="match status" value="1"/>
</dbReference>
<evidence type="ECO:0000259" key="2">
    <source>
        <dbReference type="Pfam" id="PF03372"/>
    </source>
</evidence>
<feature type="region of interest" description="Disordered" evidence="1">
    <location>
        <begin position="48"/>
        <end position="67"/>
    </location>
</feature>
<organism evidence="4">
    <name type="scientific">Sesamum angustifolium</name>
    <dbReference type="NCBI Taxonomy" id="2727405"/>
    <lineage>
        <taxon>Eukaryota</taxon>
        <taxon>Viridiplantae</taxon>
        <taxon>Streptophyta</taxon>
        <taxon>Embryophyta</taxon>
        <taxon>Tracheophyta</taxon>
        <taxon>Spermatophyta</taxon>
        <taxon>Magnoliopsida</taxon>
        <taxon>eudicotyledons</taxon>
        <taxon>Gunneridae</taxon>
        <taxon>Pentapetalae</taxon>
        <taxon>asterids</taxon>
        <taxon>lamiids</taxon>
        <taxon>Lamiales</taxon>
        <taxon>Pedaliaceae</taxon>
        <taxon>Sesamum</taxon>
    </lineage>
</organism>
<dbReference type="GO" id="GO:0003824">
    <property type="term" value="F:catalytic activity"/>
    <property type="evidence" value="ECO:0007669"/>
    <property type="project" value="InterPro"/>
</dbReference>
<dbReference type="Gene3D" id="3.60.10.10">
    <property type="entry name" value="Endonuclease/exonuclease/phosphatase"/>
    <property type="match status" value="1"/>
</dbReference>
<proteinExistence type="predicted"/>
<dbReference type="AlphaFoldDB" id="A0AAW2Q9K7"/>
<dbReference type="EMBL" id="JACGWK010000003">
    <property type="protein sequence ID" value="KAL0364428.1"/>
    <property type="molecule type" value="Genomic_DNA"/>
</dbReference>